<dbReference type="RefSeq" id="WP_345637544.1">
    <property type="nucleotide sequence ID" value="NZ_BAABJQ010000034.1"/>
</dbReference>
<name>A0ABP9SLK8_9ACTN</name>
<dbReference type="Pfam" id="PF12680">
    <property type="entry name" value="SnoaL_2"/>
    <property type="match status" value="1"/>
</dbReference>
<dbReference type="Proteomes" id="UP001501570">
    <property type="component" value="Unassembled WGS sequence"/>
</dbReference>
<comment type="caution">
    <text evidence="2">The sequence shown here is derived from an EMBL/GenBank/DDBJ whole genome shotgun (WGS) entry which is preliminary data.</text>
</comment>
<dbReference type="EMBL" id="BAABJQ010000034">
    <property type="protein sequence ID" value="GAA5198654.1"/>
    <property type="molecule type" value="Genomic_DNA"/>
</dbReference>
<proteinExistence type="predicted"/>
<keyword evidence="3" id="KW-1185">Reference proteome</keyword>
<evidence type="ECO:0000259" key="1">
    <source>
        <dbReference type="Pfam" id="PF12680"/>
    </source>
</evidence>
<organism evidence="2 3">
    <name type="scientific">Rugosimonospora acidiphila</name>
    <dbReference type="NCBI Taxonomy" id="556531"/>
    <lineage>
        <taxon>Bacteria</taxon>
        <taxon>Bacillati</taxon>
        <taxon>Actinomycetota</taxon>
        <taxon>Actinomycetes</taxon>
        <taxon>Micromonosporales</taxon>
        <taxon>Micromonosporaceae</taxon>
        <taxon>Rugosimonospora</taxon>
    </lineage>
</organism>
<sequence>MTEPTTPAEVVRAVAAGVSRLVAGNLDEQERQVQLDRLANLYAEQTDVRHPFSPGGDVPLRTRAELRQHFAHGPGGTQGVERFEPVETGLHQTDDPEVVVFEFGYVGSADGRDFTLPCVFVVRVRDGVIVESRDYADHVAAARAFGRLPELASALTAAAGAS</sequence>
<protein>
    <recommendedName>
        <fullName evidence="1">SnoaL-like domain-containing protein</fullName>
    </recommendedName>
</protein>
<dbReference type="Gene3D" id="3.10.450.50">
    <property type="match status" value="1"/>
</dbReference>
<evidence type="ECO:0000313" key="3">
    <source>
        <dbReference type="Proteomes" id="UP001501570"/>
    </source>
</evidence>
<feature type="domain" description="SnoaL-like" evidence="1">
    <location>
        <begin position="34"/>
        <end position="131"/>
    </location>
</feature>
<dbReference type="SUPFAM" id="SSF54427">
    <property type="entry name" value="NTF2-like"/>
    <property type="match status" value="1"/>
</dbReference>
<dbReference type="InterPro" id="IPR032710">
    <property type="entry name" value="NTF2-like_dom_sf"/>
</dbReference>
<dbReference type="InterPro" id="IPR037401">
    <property type="entry name" value="SnoaL-like"/>
</dbReference>
<gene>
    <name evidence="2" type="ORF">GCM10023322_72520</name>
</gene>
<accession>A0ABP9SLK8</accession>
<reference evidence="3" key="1">
    <citation type="journal article" date="2019" name="Int. J. Syst. Evol. Microbiol.">
        <title>The Global Catalogue of Microorganisms (GCM) 10K type strain sequencing project: providing services to taxonomists for standard genome sequencing and annotation.</title>
        <authorList>
            <consortium name="The Broad Institute Genomics Platform"/>
            <consortium name="The Broad Institute Genome Sequencing Center for Infectious Disease"/>
            <person name="Wu L."/>
            <person name="Ma J."/>
        </authorList>
    </citation>
    <scope>NUCLEOTIDE SEQUENCE [LARGE SCALE GENOMIC DNA]</scope>
    <source>
        <strain evidence="3">JCM 18304</strain>
    </source>
</reference>
<evidence type="ECO:0000313" key="2">
    <source>
        <dbReference type="EMBL" id="GAA5198654.1"/>
    </source>
</evidence>